<protein>
    <submittedName>
        <fullName evidence="1">Uncharacterized protein</fullName>
    </submittedName>
</protein>
<reference evidence="1 2" key="1">
    <citation type="submission" date="2018-10" db="EMBL/GenBank/DDBJ databases">
        <title>Isolation of pseudouridimycin from Streptomyces albus DSM 40763.</title>
        <authorList>
            <person name="Rosenqvist P."/>
            <person name="Metsae-Ketelae M."/>
            <person name="Virta P."/>
        </authorList>
    </citation>
    <scope>NUCLEOTIDE SEQUENCE [LARGE SCALE GENOMIC DNA]</scope>
    <source>
        <strain evidence="1 2">DSM 40763</strain>
    </source>
</reference>
<gene>
    <name evidence="1" type="ORF">D8771_00525</name>
</gene>
<dbReference type="GeneID" id="75184050"/>
<name>A0A6C1BZP1_9ACTN</name>
<comment type="caution">
    <text evidence="1">The sequence shown here is derived from an EMBL/GenBank/DDBJ whole genome shotgun (WGS) entry which is preliminary data.</text>
</comment>
<dbReference type="RefSeq" id="WP_135566564.1">
    <property type="nucleotide sequence ID" value="NZ_CP048875.1"/>
</dbReference>
<evidence type="ECO:0000313" key="1">
    <source>
        <dbReference type="EMBL" id="TGG89433.1"/>
    </source>
</evidence>
<accession>A0A6C1BZP1</accession>
<proteinExistence type="predicted"/>
<evidence type="ECO:0000313" key="2">
    <source>
        <dbReference type="Proteomes" id="UP000298111"/>
    </source>
</evidence>
<sequence length="81" mass="9119">MSLRLIAKDPNTDTGQSPTVWVDEETHELVLQGWKIDAATMAECLKAGIIPDYEAVVRLPARMIQIIREACDVAERRAQLR</sequence>
<dbReference type="Proteomes" id="UP000298111">
    <property type="component" value="Unassembled WGS sequence"/>
</dbReference>
<dbReference type="AlphaFoldDB" id="A0A6C1BZP1"/>
<dbReference type="EMBL" id="RCIY01000002">
    <property type="protein sequence ID" value="TGG89433.1"/>
    <property type="molecule type" value="Genomic_DNA"/>
</dbReference>
<organism evidence="1 2">
    <name type="scientific">Streptomyces albus</name>
    <dbReference type="NCBI Taxonomy" id="1888"/>
    <lineage>
        <taxon>Bacteria</taxon>
        <taxon>Bacillati</taxon>
        <taxon>Actinomycetota</taxon>
        <taxon>Actinomycetes</taxon>
        <taxon>Kitasatosporales</taxon>
        <taxon>Streptomycetaceae</taxon>
        <taxon>Streptomyces</taxon>
    </lineage>
</organism>